<evidence type="ECO:0000256" key="1">
    <source>
        <dbReference type="SAM" id="Phobius"/>
    </source>
</evidence>
<dbReference type="EMBL" id="FNOJ01000005">
    <property type="protein sequence ID" value="SDW39088.1"/>
    <property type="molecule type" value="Genomic_DNA"/>
</dbReference>
<organism evidence="2 3">
    <name type="scientific">Alicyclobacillus hesperidum</name>
    <dbReference type="NCBI Taxonomy" id="89784"/>
    <lineage>
        <taxon>Bacteria</taxon>
        <taxon>Bacillati</taxon>
        <taxon>Bacillota</taxon>
        <taxon>Bacilli</taxon>
        <taxon>Bacillales</taxon>
        <taxon>Alicyclobacillaceae</taxon>
        <taxon>Alicyclobacillus</taxon>
    </lineage>
</organism>
<dbReference type="STRING" id="89784.SAMN04489725_10584"/>
<dbReference type="Proteomes" id="UP000182589">
    <property type="component" value="Unassembled WGS sequence"/>
</dbReference>
<keyword evidence="3" id="KW-1185">Reference proteome</keyword>
<keyword evidence="1" id="KW-1133">Transmembrane helix</keyword>
<reference evidence="3" key="1">
    <citation type="submission" date="2016-10" db="EMBL/GenBank/DDBJ databases">
        <authorList>
            <person name="Varghese N."/>
        </authorList>
    </citation>
    <scope>NUCLEOTIDE SEQUENCE [LARGE SCALE GENOMIC DNA]</scope>
    <source>
        <strain evidence="3">DSM 12489</strain>
    </source>
</reference>
<keyword evidence="1" id="KW-0472">Membrane</keyword>
<protein>
    <submittedName>
        <fullName evidence="2">Uncharacterized protein</fullName>
    </submittedName>
</protein>
<proteinExistence type="predicted"/>
<name>A0A1H2T5G3_9BACL</name>
<dbReference type="AlphaFoldDB" id="A0A1H2T5G3"/>
<feature type="transmembrane region" description="Helical" evidence="1">
    <location>
        <begin position="6"/>
        <end position="28"/>
    </location>
</feature>
<evidence type="ECO:0000313" key="3">
    <source>
        <dbReference type="Proteomes" id="UP000182589"/>
    </source>
</evidence>
<keyword evidence="1" id="KW-0812">Transmembrane</keyword>
<accession>A0A1H2T5G3</accession>
<evidence type="ECO:0000313" key="2">
    <source>
        <dbReference type="EMBL" id="SDW39088.1"/>
    </source>
</evidence>
<gene>
    <name evidence="2" type="ORF">SAMN04489725_10584</name>
</gene>
<sequence length="32" mass="3752">MDVSIMIRWIVVFLIIFVLLMALVFSLLKKKA</sequence>